<comment type="catalytic activity">
    <reaction evidence="2">
        <text>3-hydroxy-2-methylpropanoyl-CoA + H2O = 3-hydroxy-2-methylpropanoate + CoA + H(+)</text>
        <dbReference type="Rhea" id="RHEA:20888"/>
        <dbReference type="ChEBI" id="CHEBI:11805"/>
        <dbReference type="ChEBI" id="CHEBI:15377"/>
        <dbReference type="ChEBI" id="CHEBI:15378"/>
        <dbReference type="ChEBI" id="CHEBI:57287"/>
        <dbReference type="ChEBI" id="CHEBI:57340"/>
        <dbReference type="EC" id="3.1.2.4"/>
    </reaction>
</comment>
<comment type="similarity">
    <text evidence="2">Belongs to the enoyl-CoA hydratase/isomerase family.</text>
</comment>
<gene>
    <name evidence="4" type="ORF">JRO89_XS13G0058400</name>
</gene>
<dbReference type="Pfam" id="PF16113">
    <property type="entry name" value="ECH_2"/>
    <property type="match status" value="1"/>
</dbReference>
<dbReference type="InterPro" id="IPR045004">
    <property type="entry name" value="ECH_dom"/>
</dbReference>
<dbReference type="InterPro" id="IPR032259">
    <property type="entry name" value="HIBYL-CoA-H"/>
</dbReference>
<dbReference type="EC" id="3.1.2.4" evidence="2"/>
<dbReference type="SUPFAM" id="SSF52096">
    <property type="entry name" value="ClpP/crotonase"/>
    <property type="match status" value="1"/>
</dbReference>
<name>A0ABQ8H6T0_9ROSI</name>
<dbReference type="Gene3D" id="3.90.226.10">
    <property type="entry name" value="2-enoyl-CoA Hydratase, Chain A, domain 1"/>
    <property type="match status" value="1"/>
</dbReference>
<dbReference type="NCBIfam" id="NF004127">
    <property type="entry name" value="PRK05617.1"/>
    <property type="match status" value="1"/>
</dbReference>
<evidence type="ECO:0000313" key="5">
    <source>
        <dbReference type="Proteomes" id="UP000827721"/>
    </source>
</evidence>
<dbReference type="Proteomes" id="UP000827721">
    <property type="component" value="Unassembled WGS sequence"/>
</dbReference>
<sequence length="433" mass="48580">MQSFKVLLSRRLKYKYRNSSQSKRGLCSFSNVNNGGCSTDHCNDLDSLVLVEERASSRRVILNRPHLLNSLITPMGVRLNKLYESWEQDSQVGFVVIKGNGRSFSAGGDVVNMYRLINEGRLEECKDIFRTFYSFIYLVGTYLKPHVAILDGITMGGGGGISVPGSYRVATDKTVFATPEILIGFHPDGGASYYLSRLSGHFGEYLALTGNTLCGEELLACGLATHYSLSARLPMIEDRLGRLVTDDFSVMESFLSTYTQPGILNDACILHRIEMVNKCFGQGSVEEIIDALEIEAAKTKDEWYISTLNKLKNAPPLSLKVSLKSVRFPCTEIREGRFQTLQQCLAREYYMTLQAISGQISTDFCEGIRARMVDKCFTPKWDPPCLKQVSEDMVKAYFLKPNSYEPDLELPNRPSSTWEKASYMQLAASYKQT</sequence>
<keyword evidence="5" id="KW-1185">Reference proteome</keyword>
<dbReference type="CDD" id="cd06558">
    <property type="entry name" value="crotonase-like"/>
    <property type="match status" value="1"/>
</dbReference>
<proteinExistence type="inferred from homology"/>
<dbReference type="InterPro" id="IPR029045">
    <property type="entry name" value="ClpP/crotonase-like_dom_sf"/>
</dbReference>
<comment type="caution">
    <text evidence="4">The sequence shown here is derived from an EMBL/GenBank/DDBJ whole genome shotgun (WGS) entry which is preliminary data.</text>
</comment>
<reference evidence="4 5" key="1">
    <citation type="submission" date="2021-02" db="EMBL/GenBank/DDBJ databases">
        <title>Plant Genome Project.</title>
        <authorList>
            <person name="Zhang R.-G."/>
        </authorList>
    </citation>
    <scope>NUCLEOTIDE SEQUENCE [LARGE SCALE GENOMIC DNA]</scope>
    <source>
        <tissue evidence="4">Leaves</tissue>
    </source>
</reference>
<protein>
    <recommendedName>
        <fullName evidence="2">3-hydroxyisobutyryl-CoA hydrolase</fullName>
        <shortName evidence="2">HIB-CoA hydrolase</shortName>
        <shortName evidence="2">HIBYL-CoA-H</shortName>
        <ecNumber evidence="2">3.1.2.4</ecNumber>
    </recommendedName>
    <alternativeName>
        <fullName evidence="2">3-hydroxyisobutyryl-coenzyme A hydrolase</fullName>
    </alternativeName>
</protein>
<keyword evidence="1 2" id="KW-0378">Hydrolase</keyword>
<dbReference type="PANTHER" id="PTHR43176">
    <property type="entry name" value="3-HYDROXYISOBUTYRYL-COA HYDROLASE-RELATED"/>
    <property type="match status" value="1"/>
</dbReference>
<organism evidence="4 5">
    <name type="scientific">Xanthoceras sorbifolium</name>
    <dbReference type="NCBI Taxonomy" id="99658"/>
    <lineage>
        <taxon>Eukaryota</taxon>
        <taxon>Viridiplantae</taxon>
        <taxon>Streptophyta</taxon>
        <taxon>Embryophyta</taxon>
        <taxon>Tracheophyta</taxon>
        <taxon>Spermatophyta</taxon>
        <taxon>Magnoliopsida</taxon>
        <taxon>eudicotyledons</taxon>
        <taxon>Gunneridae</taxon>
        <taxon>Pentapetalae</taxon>
        <taxon>rosids</taxon>
        <taxon>malvids</taxon>
        <taxon>Sapindales</taxon>
        <taxon>Sapindaceae</taxon>
        <taxon>Xanthoceroideae</taxon>
        <taxon>Xanthoceras</taxon>
    </lineage>
</organism>
<feature type="domain" description="Enoyl-CoA hydratase/isomerase" evidence="3">
    <location>
        <begin position="58"/>
        <end position="398"/>
    </location>
</feature>
<evidence type="ECO:0000256" key="1">
    <source>
        <dbReference type="ARBA" id="ARBA00022801"/>
    </source>
</evidence>
<evidence type="ECO:0000313" key="4">
    <source>
        <dbReference type="EMBL" id="KAH7549630.1"/>
    </source>
</evidence>
<comment type="pathway">
    <text evidence="2">Amino-acid degradation; L-valine degradation.</text>
</comment>
<comment type="function">
    <text evidence="2">Hydrolyzes 3-hydroxyisobutyryl-CoA (HIBYL-CoA), a saline catabolite. Has high activity toward isobutyryl-CoA. Could be an isobutyryl-CoA dehydrogenase that functions in valine catabolism.</text>
</comment>
<dbReference type="EMBL" id="JAFEMO010000013">
    <property type="protein sequence ID" value="KAH7549630.1"/>
    <property type="molecule type" value="Genomic_DNA"/>
</dbReference>
<accession>A0ABQ8H6T0</accession>
<evidence type="ECO:0000256" key="2">
    <source>
        <dbReference type="RuleBase" id="RU369070"/>
    </source>
</evidence>
<dbReference type="PANTHER" id="PTHR43176:SF10">
    <property type="entry name" value="3-HYDROXYISOBUTYRYL-COA HYDROLASE"/>
    <property type="match status" value="1"/>
</dbReference>
<evidence type="ECO:0000259" key="3">
    <source>
        <dbReference type="Pfam" id="PF16113"/>
    </source>
</evidence>